<dbReference type="EMBL" id="FNXT01001364">
    <property type="protein sequence ID" value="SZX79340.1"/>
    <property type="molecule type" value="Genomic_DNA"/>
</dbReference>
<dbReference type="GO" id="GO:0005385">
    <property type="term" value="F:zinc ion transmembrane transporter activity"/>
    <property type="evidence" value="ECO:0007669"/>
    <property type="project" value="TreeGrafter"/>
</dbReference>
<feature type="transmembrane region" description="Helical" evidence="6">
    <location>
        <begin position="37"/>
        <end position="58"/>
    </location>
</feature>
<dbReference type="AlphaFoldDB" id="A0A383WPF5"/>
<keyword evidence="2 6" id="KW-0812">Transmembrane</keyword>
<evidence type="ECO:0000256" key="2">
    <source>
        <dbReference type="ARBA" id="ARBA00022692"/>
    </source>
</evidence>
<feature type="transmembrane region" description="Helical" evidence="6">
    <location>
        <begin position="423"/>
        <end position="441"/>
    </location>
</feature>
<feature type="compositionally biased region" description="Low complexity" evidence="5">
    <location>
        <begin position="160"/>
        <end position="197"/>
    </location>
</feature>
<evidence type="ECO:0000256" key="6">
    <source>
        <dbReference type="SAM" id="Phobius"/>
    </source>
</evidence>
<gene>
    <name evidence="7" type="ORF">BQ4739_LOCUS19619</name>
</gene>
<dbReference type="PANTHER" id="PTHR11040:SF205">
    <property type="entry name" value="ZINC TRANSPORTER ZUPT"/>
    <property type="match status" value="1"/>
</dbReference>
<protein>
    <recommendedName>
        <fullName evidence="9">ZIP family transporter</fullName>
    </recommendedName>
</protein>
<dbReference type="GO" id="GO:0016020">
    <property type="term" value="C:membrane"/>
    <property type="evidence" value="ECO:0007669"/>
    <property type="project" value="UniProtKB-SubCell"/>
</dbReference>
<keyword evidence="3 6" id="KW-1133">Transmembrane helix</keyword>
<evidence type="ECO:0000256" key="4">
    <source>
        <dbReference type="ARBA" id="ARBA00023136"/>
    </source>
</evidence>
<dbReference type="Proteomes" id="UP000256970">
    <property type="component" value="Unassembled WGS sequence"/>
</dbReference>
<dbReference type="InterPro" id="IPR003689">
    <property type="entry name" value="ZIP"/>
</dbReference>
<keyword evidence="4 6" id="KW-0472">Membrane</keyword>
<feature type="compositionally biased region" description="Polar residues" evidence="5">
    <location>
        <begin position="281"/>
        <end position="290"/>
    </location>
</feature>
<dbReference type="PANTHER" id="PTHR11040">
    <property type="entry name" value="ZINC/IRON TRANSPORTER"/>
    <property type="match status" value="1"/>
</dbReference>
<sequence length="472" mass="48726">MDPAAIWWPLLLSTLAGLSTTIGGLIAVSFAPSEGTLAFLLGTAIGVMATVSGVELWWHSAAEQHDILGITAAVAAGAVLFAVLDPLLPKHEEGHMDSKQETAAVAGAQERHVAVRIDPFSSSNNGSNSSSAMQQTPAACSSSSSCEAQLIDTTLLQGATSNGTSRPSTTGSSNGSNSISSGSSSRPSSSNNIQQQVTQQLAVLAHGQSSQVPGADNDDVAAAAAAAAAVDPQMERLPLLSASNSSSSGSKDEFHRGHSYSSIGRDAAVGSLKLAAVSNTAQQTDNGISHQQQQQQQDQQQQGQQQQQQQQQADEVQRLRQHHAGMLRLGLLMTITLTIHNLPEGFAVAFSAFTNIGPIMALAIALHNIPEGLVIAAPLYAATGSKLTALGATAASGLSEPVGALLALLVFKPFVTSLAQLGYVLAATGGVMLAVCVLELWPEGRRCGQDGRLWQGIALGTVVMGWTLYVGV</sequence>
<keyword evidence="8" id="KW-1185">Reference proteome</keyword>
<evidence type="ECO:0000313" key="8">
    <source>
        <dbReference type="Proteomes" id="UP000256970"/>
    </source>
</evidence>
<dbReference type="STRING" id="3088.A0A383WPF5"/>
<feature type="region of interest" description="Disordered" evidence="5">
    <location>
        <begin position="281"/>
        <end position="317"/>
    </location>
</feature>
<feature type="transmembrane region" description="Helical" evidence="6">
    <location>
        <begin position="387"/>
        <end position="411"/>
    </location>
</feature>
<evidence type="ECO:0000313" key="7">
    <source>
        <dbReference type="EMBL" id="SZX79340.1"/>
    </source>
</evidence>
<feature type="compositionally biased region" description="Low complexity" evidence="5">
    <location>
        <begin position="291"/>
        <end position="312"/>
    </location>
</feature>
<evidence type="ECO:0008006" key="9">
    <source>
        <dbReference type="Google" id="ProtNLM"/>
    </source>
</evidence>
<feature type="transmembrane region" description="Helical" evidence="6">
    <location>
        <begin position="453"/>
        <end position="471"/>
    </location>
</feature>
<feature type="transmembrane region" description="Helical" evidence="6">
    <location>
        <begin position="325"/>
        <end position="342"/>
    </location>
</feature>
<evidence type="ECO:0000256" key="3">
    <source>
        <dbReference type="ARBA" id="ARBA00022989"/>
    </source>
</evidence>
<reference evidence="7 8" key="1">
    <citation type="submission" date="2016-10" db="EMBL/GenBank/DDBJ databases">
        <authorList>
            <person name="Cai Z."/>
        </authorList>
    </citation>
    <scope>NUCLEOTIDE SEQUENCE [LARGE SCALE GENOMIC DNA]</scope>
</reference>
<accession>A0A383WPF5</accession>
<evidence type="ECO:0000256" key="1">
    <source>
        <dbReference type="ARBA" id="ARBA00004141"/>
    </source>
</evidence>
<comment type="subcellular location">
    <subcellularLocation>
        <location evidence="1">Membrane</location>
        <topology evidence="1">Multi-pass membrane protein</topology>
    </subcellularLocation>
</comment>
<feature type="region of interest" description="Disordered" evidence="5">
    <location>
        <begin position="158"/>
        <end position="197"/>
    </location>
</feature>
<dbReference type="Pfam" id="PF02535">
    <property type="entry name" value="Zip"/>
    <property type="match status" value="1"/>
</dbReference>
<name>A0A383WPF5_TETOB</name>
<evidence type="ECO:0000256" key="5">
    <source>
        <dbReference type="SAM" id="MobiDB-lite"/>
    </source>
</evidence>
<feature type="transmembrane region" description="Helical" evidence="6">
    <location>
        <begin position="70"/>
        <end position="88"/>
    </location>
</feature>
<feature type="transmembrane region" description="Helical" evidence="6">
    <location>
        <begin position="6"/>
        <end position="30"/>
    </location>
</feature>
<proteinExistence type="predicted"/>
<organism evidence="7 8">
    <name type="scientific">Tetradesmus obliquus</name>
    <name type="common">Green alga</name>
    <name type="synonym">Acutodesmus obliquus</name>
    <dbReference type="NCBI Taxonomy" id="3088"/>
    <lineage>
        <taxon>Eukaryota</taxon>
        <taxon>Viridiplantae</taxon>
        <taxon>Chlorophyta</taxon>
        <taxon>core chlorophytes</taxon>
        <taxon>Chlorophyceae</taxon>
        <taxon>CS clade</taxon>
        <taxon>Sphaeropleales</taxon>
        <taxon>Scenedesmaceae</taxon>
        <taxon>Tetradesmus</taxon>
    </lineage>
</organism>